<dbReference type="eggNOG" id="COG0130">
    <property type="taxonomic scope" value="Bacteria"/>
</dbReference>
<dbReference type="PANTHER" id="PTHR13767">
    <property type="entry name" value="TRNA-PSEUDOURIDINE SYNTHASE"/>
    <property type="match status" value="1"/>
</dbReference>
<dbReference type="GO" id="GO:0003723">
    <property type="term" value="F:RNA binding"/>
    <property type="evidence" value="ECO:0007669"/>
    <property type="project" value="InterPro"/>
</dbReference>
<dbReference type="PANTHER" id="PTHR13767:SF2">
    <property type="entry name" value="PSEUDOURIDYLATE SYNTHASE TRUB1"/>
    <property type="match status" value="1"/>
</dbReference>
<feature type="domain" description="Pseudouridine synthase II N-terminal" evidence="6">
    <location>
        <begin position="41"/>
        <end position="190"/>
    </location>
</feature>
<dbReference type="GO" id="GO:0031119">
    <property type="term" value="P:tRNA pseudouridine synthesis"/>
    <property type="evidence" value="ECO:0007669"/>
    <property type="project" value="UniProtKB-UniRule"/>
</dbReference>
<dbReference type="STRING" id="1162668.LFE_1578"/>
<evidence type="ECO:0000256" key="2">
    <source>
        <dbReference type="ARBA" id="ARBA00005642"/>
    </source>
</evidence>
<dbReference type="SUPFAM" id="SSF55120">
    <property type="entry name" value="Pseudouridine synthase"/>
    <property type="match status" value="1"/>
</dbReference>
<dbReference type="AlphaFoldDB" id="I0IPR1"/>
<evidence type="ECO:0000256" key="5">
    <source>
        <dbReference type="HAMAP-Rule" id="MF_01080"/>
    </source>
</evidence>
<evidence type="ECO:0000259" key="6">
    <source>
        <dbReference type="Pfam" id="PF01509"/>
    </source>
</evidence>
<dbReference type="Pfam" id="PF01509">
    <property type="entry name" value="TruB_N"/>
    <property type="match status" value="1"/>
</dbReference>
<gene>
    <name evidence="5" type="primary">truB</name>
    <name evidence="8" type="ordered locus">LFE_1578</name>
</gene>
<evidence type="ECO:0000256" key="1">
    <source>
        <dbReference type="ARBA" id="ARBA00000385"/>
    </source>
</evidence>
<evidence type="ECO:0000256" key="4">
    <source>
        <dbReference type="ARBA" id="ARBA00023235"/>
    </source>
</evidence>
<dbReference type="GO" id="GO:0160148">
    <property type="term" value="F:tRNA pseudouridine(55) synthase activity"/>
    <property type="evidence" value="ECO:0007669"/>
    <property type="project" value="UniProtKB-EC"/>
</dbReference>
<comment type="catalytic activity">
    <reaction evidence="1 5">
        <text>uridine(55) in tRNA = pseudouridine(55) in tRNA</text>
        <dbReference type="Rhea" id="RHEA:42532"/>
        <dbReference type="Rhea" id="RHEA-COMP:10101"/>
        <dbReference type="Rhea" id="RHEA-COMP:10102"/>
        <dbReference type="ChEBI" id="CHEBI:65314"/>
        <dbReference type="ChEBI" id="CHEBI:65315"/>
        <dbReference type="EC" id="5.4.99.25"/>
    </reaction>
</comment>
<sequence length="330" mass="35703">MKTLNTKDQCQIPPIVPSFSGILLVDKPQGMTSHDVVAIIRKETGISRVGHGGTLDPMATGLLPILLGSSTKLAEQLQGWDKSYRFDVVFGISTDTGDAEGNVVSAITPPSTLTREVLLEALIPFLGTIQQKPPMYSAIKRDGVPLYKLARKGIEVDRESRAITLHSLDLEAFSLPKATIHVRCSKGTYIRTLAEDIGLSLGIPAHVSRLIRTGYGHFSLEKDALPLSEIIVAIRSGSLSSILLPPESLFPDIPTVRILDQYLSGIQKGGSILGFQVYMLEGLFNFSETIRISDRRGKCLALGQSLVSSESFSIMPKGLPVAKVVKRVGV</sequence>
<dbReference type="EC" id="5.4.99.25" evidence="5"/>
<name>I0IPR1_LEPFC</name>
<organism evidence="8 9">
    <name type="scientific">Leptospirillum ferrooxidans (strain C2-3)</name>
    <dbReference type="NCBI Taxonomy" id="1162668"/>
    <lineage>
        <taxon>Bacteria</taxon>
        <taxon>Pseudomonadati</taxon>
        <taxon>Nitrospirota</taxon>
        <taxon>Nitrospiria</taxon>
        <taxon>Nitrospirales</taxon>
        <taxon>Nitrospiraceae</taxon>
        <taxon>Leptospirillum</taxon>
    </lineage>
</organism>
<proteinExistence type="inferred from homology"/>
<evidence type="ECO:0000313" key="8">
    <source>
        <dbReference type="EMBL" id="BAM07260.1"/>
    </source>
</evidence>
<dbReference type="NCBIfam" id="TIGR00431">
    <property type="entry name" value="TruB"/>
    <property type="match status" value="1"/>
</dbReference>
<dbReference type="EMBL" id="AP012342">
    <property type="protein sequence ID" value="BAM07260.1"/>
    <property type="molecule type" value="Genomic_DNA"/>
</dbReference>
<dbReference type="RefSeq" id="WP_014449745.1">
    <property type="nucleotide sequence ID" value="NC_017094.1"/>
</dbReference>
<accession>I0IPR1</accession>
<dbReference type="PATRIC" id="fig|1162668.3.peg.1876"/>
<keyword evidence="4 5" id="KW-0413">Isomerase</keyword>
<keyword evidence="9" id="KW-1185">Reference proteome</keyword>
<dbReference type="SUPFAM" id="SSF88697">
    <property type="entry name" value="PUA domain-like"/>
    <property type="match status" value="1"/>
</dbReference>
<dbReference type="HOGENOM" id="CLU_032087_0_3_0"/>
<protein>
    <recommendedName>
        <fullName evidence="5">tRNA pseudouridine synthase B</fullName>
        <ecNumber evidence="5">5.4.99.25</ecNumber>
    </recommendedName>
    <alternativeName>
        <fullName evidence="5">tRNA pseudouridine(55) synthase</fullName>
        <shortName evidence="5">Psi55 synthase</shortName>
    </alternativeName>
    <alternativeName>
        <fullName evidence="5">tRNA pseudouridylate synthase</fullName>
    </alternativeName>
    <alternativeName>
        <fullName evidence="5">tRNA-uridine isomerase</fullName>
    </alternativeName>
</protein>
<evidence type="ECO:0000313" key="9">
    <source>
        <dbReference type="Proteomes" id="UP000007382"/>
    </source>
</evidence>
<dbReference type="OrthoDB" id="9802309at2"/>
<dbReference type="GO" id="GO:1990481">
    <property type="term" value="P:mRNA pseudouridine synthesis"/>
    <property type="evidence" value="ECO:0007669"/>
    <property type="project" value="TreeGrafter"/>
</dbReference>
<reference evidence="9" key="2">
    <citation type="submission" date="2012-03" db="EMBL/GenBank/DDBJ databases">
        <title>The complete genome sequence of the pioneer microbe on fresh volcanic deposit, Leptospirillum ferrooxidans strain C2-3.</title>
        <authorList>
            <person name="Fujimura R."/>
            <person name="Sato Y."/>
            <person name="Nishizawa T."/>
            <person name="Nanba K."/>
            <person name="Oshima K."/>
            <person name="Hattori M."/>
            <person name="Kamijo T."/>
            <person name="Ohta H."/>
        </authorList>
    </citation>
    <scope>NUCLEOTIDE SEQUENCE [LARGE SCALE GENOMIC DNA]</scope>
    <source>
        <strain evidence="9">C2-3</strain>
    </source>
</reference>
<dbReference type="HAMAP" id="MF_01080">
    <property type="entry name" value="TruB_bact"/>
    <property type="match status" value="1"/>
</dbReference>
<feature type="domain" description="tRNA pseudouridylate synthase B C-terminal" evidence="7">
    <location>
        <begin position="191"/>
        <end position="249"/>
    </location>
</feature>
<dbReference type="InterPro" id="IPR002501">
    <property type="entry name" value="PsdUridine_synth_N"/>
</dbReference>
<dbReference type="Gene3D" id="2.30.130.10">
    <property type="entry name" value="PUA domain"/>
    <property type="match status" value="1"/>
</dbReference>
<dbReference type="InterPro" id="IPR014780">
    <property type="entry name" value="tRNA_psdUridine_synth_TruB"/>
</dbReference>
<dbReference type="KEGG" id="lfc:LFE_1578"/>
<feature type="active site" description="Nucleophile" evidence="5">
    <location>
        <position position="56"/>
    </location>
</feature>
<evidence type="ECO:0000256" key="3">
    <source>
        <dbReference type="ARBA" id="ARBA00022694"/>
    </source>
</evidence>
<dbReference type="InterPro" id="IPR020103">
    <property type="entry name" value="PsdUridine_synth_cat_dom_sf"/>
</dbReference>
<evidence type="ECO:0000259" key="7">
    <source>
        <dbReference type="Pfam" id="PF16198"/>
    </source>
</evidence>
<dbReference type="Proteomes" id="UP000007382">
    <property type="component" value="Chromosome"/>
</dbReference>
<dbReference type="CDD" id="cd02573">
    <property type="entry name" value="PseudoU_synth_EcTruB"/>
    <property type="match status" value="1"/>
</dbReference>
<dbReference type="InterPro" id="IPR032819">
    <property type="entry name" value="TruB_C"/>
</dbReference>
<dbReference type="Pfam" id="PF16198">
    <property type="entry name" value="TruB_C_2"/>
    <property type="match status" value="1"/>
</dbReference>
<reference evidence="8 9" key="1">
    <citation type="journal article" date="2012" name="J. Bacteriol.">
        <title>Complete Genome Sequence of Leptospirillum ferrooxidans Strain C2-3, Isolated from a Fresh Volcanic Ash Deposit on the Island of Miyake, Japan.</title>
        <authorList>
            <person name="Fujimura R."/>
            <person name="Sato Y."/>
            <person name="Nishizawa T."/>
            <person name="Oshima K."/>
            <person name="Kim S.-W."/>
            <person name="Hattori M."/>
            <person name="Kamijo T."/>
            <person name="Ohta H."/>
        </authorList>
    </citation>
    <scope>NUCLEOTIDE SEQUENCE [LARGE SCALE GENOMIC DNA]</scope>
    <source>
        <strain evidence="8 9">C2-3</strain>
    </source>
</reference>
<dbReference type="Gene3D" id="3.30.2350.10">
    <property type="entry name" value="Pseudouridine synthase"/>
    <property type="match status" value="1"/>
</dbReference>
<dbReference type="InterPro" id="IPR015947">
    <property type="entry name" value="PUA-like_sf"/>
</dbReference>
<comment type="function">
    <text evidence="5">Responsible for synthesis of pseudouridine from uracil-55 in the psi GC loop of transfer RNAs.</text>
</comment>
<keyword evidence="3 5" id="KW-0819">tRNA processing</keyword>
<dbReference type="InterPro" id="IPR036974">
    <property type="entry name" value="PUA_sf"/>
</dbReference>
<comment type="similarity">
    <text evidence="2 5">Belongs to the pseudouridine synthase TruB family. Type 1 subfamily.</text>
</comment>